<dbReference type="KEGG" id="tti:THITH_02455"/>
<dbReference type="Pfam" id="PF10263">
    <property type="entry name" value="SprT-like"/>
    <property type="match status" value="1"/>
</dbReference>
<dbReference type="EMBL" id="CP007029">
    <property type="protein sequence ID" value="AHE97321.1"/>
    <property type="molecule type" value="Genomic_DNA"/>
</dbReference>
<evidence type="ECO:0000313" key="3">
    <source>
        <dbReference type="Proteomes" id="UP000005289"/>
    </source>
</evidence>
<dbReference type="SMART" id="SM00731">
    <property type="entry name" value="SprT"/>
    <property type="match status" value="1"/>
</dbReference>
<evidence type="ECO:0000259" key="1">
    <source>
        <dbReference type="SMART" id="SM00731"/>
    </source>
</evidence>
<name>W0DG40_9GAMM</name>
<organism evidence="2 3">
    <name type="scientific">Thioalkalivibrio paradoxus ARh 1</name>
    <dbReference type="NCBI Taxonomy" id="713585"/>
    <lineage>
        <taxon>Bacteria</taxon>
        <taxon>Pseudomonadati</taxon>
        <taxon>Pseudomonadota</taxon>
        <taxon>Gammaproteobacteria</taxon>
        <taxon>Chromatiales</taxon>
        <taxon>Ectothiorhodospiraceae</taxon>
        <taxon>Thioalkalivibrio</taxon>
    </lineage>
</organism>
<dbReference type="GO" id="GO:0006950">
    <property type="term" value="P:response to stress"/>
    <property type="evidence" value="ECO:0007669"/>
    <property type="project" value="UniProtKB-ARBA"/>
</dbReference>
<dbReference type="STRING" id="713585.THITH_02455"/>
<keyword evidence="3" id="KW-1185">Reference proteome</keyword>
<gene>
    <name evidence="2" type="ORF">THITH_02455</name>
</gene>
<feature type="domain" description="SprT-like" evidence="1">
    <location>
        <begin position="11"/>
        <end position="162"/>
    </location>
</feature>
<reference evidence="2 3" key="1">
    <citation type="submission" date="2013-12" db="EMBL/GenBank/DDBJ databases">
        <authorList>
            <consortium name="DOE Joint Genome Institute"/>
            <person name="Muyzer G."/>
            <person name="Huntemann M."/>
            <person name="Han J."/>
            <person name="Chen A."/>
            <person name="Kyrpides N."/>
            <person name="Mavromatis K."/>
            <person name="Markowitz V."/>
            <person name="Palaniappan K."/>
            <person name="Ivanova N."/>
            <person name="Schaumberg A."/>
            <person name="Pati A."/>
            <person name="Liolios K."/>
            <person name="Nordberg H.P."/>
            <person name="Cantor M.N."/>
            <person name="Hua S.X."/>
            <person name="Woyke T."/>
        </authorList>
    </citation>
    <scope>NUCLEOTIDE SEQUENCE [LARGE SCALE GENOMIC DNA]</scope>
    <source>
        <strain evidence="2 3">ARh 1</strain>
    </source>
</reference>
<accession>W0DG40</accession>
<dbReference type="PANTHER" id="PTHR38773:SF1">
    <property type="entry name" value="PROTEIN SPRT"/>
    <property type="match status" value="1"/>
</dbReference>
<dbReference type="OrthoDB" id="267364at2"/>
<dbReference type="Proteomes" id="UP000005289">
    <property type="component" value="Chromosome"/>
</dbReference>
<protein>
    <recommendedName>
        <fullName evidence="1">SprT-like domain-containing protein</fullName>
    </recommendedName>
</protein>
<dbReference type="HOGENOM" id="CLU_113336_0_0_6"/>
<dbReference type="AlphaFoldDB" id="W0DG40"/>
<dbReference type="RefSeq" id="WP_006746104.1">
    <property type="nucleotide sequence ID" value="NZ_CP007029.1"/>
</dbReference>
<dbReference type="InterPro" id="IPR006640">
    <property type="entry name" value="SprT-like_domain"/>
</dbReference>
<evidence type="ECO:0000313" key="2">
    <source>
        <dbReference type="EMBL" id="AHE97321.1"/>
    </source>
</evidence>
<proteinExistence type="predicted"/>
<sequence length="170" mass="19885">MHHRLTATQEAAIREAAGQFYYRMAALPIPAIRFDLRGRSAGQWRLRDGIETLRFNPEAFLRDWDSHFPATIAHEVAHSLVYRRLAPARPRPHGPEWRSIMAQLGFAPEVTHRTPLSGRRSRVYLYQCGCRMHRLGPRRHYLVTRRGYRYSCSQCGTTLHYGNRMEWQPA</sequence>
<dbReference type="PANTHER" id="PTHR38773">
    <property type="entry name" value="PROTEIN SPRT"/>
    <property type="match status" value="1"/>
</dbReference>